<evidence type="ECO:0000256" key="5">
    <source>
        <dbReference type="ARBA" id="ARBA00022801"/>
    </source>
</evidence>
<feature type="chain" id="PRO_5046123429" description="prolyl oligopeptidase" evidence="7">
    <location>
        <begin position="21"/>
        <end position="728"/>
    </location>
</feature>
<dbReference type="PRINTS" id="PR00862">
    <property type="entry name" value="PROLIGOPTASE"/>
</dbReference>
<proteinExistence type="inferred from homology"/>
<keyword evidence="7" id="KW-0732">Signal</keyword>
<dbReference type="PANTHER" id="PTHR42881">
    <property type="entry name" value="PROLYL ENDOPEPTIDASE"/>
    <property type="match status" value="1"/>
</dbReference>
<dbReference type="PROSITE" id="PS00708">
    <property type="entry name" value="PRO_ENDOPEP_SER"/>
    <property type="match status" value="1"/>
</dbReference>
<evidence type="ECO:0000256" key="7">
    <source>
        <dbReference type="SAM" id="SignalP"/>
    </source>
</evidence>
<organism evidence="10 11">
    <name type="scientific">Undibacterium arcticum</name>
    <dbReference type="NCBI Taxonomy" id="1762892"/>
    <lineage>
        <taxon>Bacteria</taxon>
        <taxon>Pseudomonadati</taxon>
        <taxon>Pseudomonadota</taxon>
        <taxon>Betaproteobacteria</taxon>
        <taxon>Burkholderiales</taxon>
        <taxon>Oxalobacteraceae</taxon>
        <taxon>Undibacterium</taxon>
    </lineage>
</organism>
<dbReference type="Pfam" id="PF02897">
    <property type="entry name" value="Peptidase_S9_N"/>
    <property type="match status" value="1"/>
</dbReference>
<evidence type="ECO:0000256" key="2">
    <source>
        <dbReference type="ARBA" id="ARBA00005228"/>
    </source>
</evidence>
<protein>
    <recommendedName>
        <fullName evidence="3">prolyl oligopeptidase</fullName>
        <ecNumber evidence="3">3.4.21.26</ecNumber>
    </recommendedName>
</protein>
<dbReference type="SUPFAM" id="SSF53474">
    <property type="entry name" value="alpha/beta-Hydrolases"/>
    <property type="match status" value="1"/>
</dbReference>
<dbReference type="RefSeq" id="WP_390330992.1">
    <property type="nucleotide sequence ID" value="NZ_JBHRTP010000010.1"/>
</dbReference>
<dbReference type="PANTHER" id="PTHR42881:SF2">
    <property type="entry name" value="PROLYL ENDOPEPTIDASE"/>
    <property type="match status" value="1"/>
</dbReference>
<dbReference type="InterPro" id="IPR002470">
    <property type="entry name" value="Peptidase_S9A"/>
</dbReference>
<dbReference type="Gene3D" id="3.40.50.1820">
    <property type="entry name" value="alpha/beta hydrolase"/>
    <property type="match status" value="1"/>
</dbReference>
<keyword evidence="5" id="KW-0378">Hydrolase</keyword>
<dbReference type="SUPFAM" id="SSF50993">
    <property type="entry name" value="Peptidase/esterase 'gauge' domain"/>
    <property type="match status" value="1"/>
</dbReference>
<keyword evidence="6" id="KW-0720">Serine protease</keyword>
<gene>
    <name evidence="10" type="ORF">ACFOFO_04950</name>
</gene>
<evidence type="ECO:0000256" key="3">
    <source>
        <dbReference type="ARBA" id="ARBA00011897"/>
    </source>
</evidence>
<dbReference type="InterPro" id="IPR029058">
    <property type="entry name" value="AB_hydrolase_fold"/>
</dbReference>
<dbReference type="InterPro" id="IPR001375">
    <property type="entry name" value="Peptidase_S9_cat"/>
</dbReference>
<evidence type="ECO:0000259" key="9">
    <source>
        <dbReference type="Pfam" id="PF02897"/>
    </source>
</evidence>
<name>A0ABV7EX19_9BURK</name>
<dbReference type="EMBL" id="JBHRTP010000010">
    <property type="protein sequence ID" value="MFC3107313.1"/>
    <property type="molecule type" value="Genomic_DNA"/>
</dbReference>
<feature type="domain" description="Peptidase S9 prolyl oligopeptidase catalytic" evidence="8">
    <location>
        <begin position="495"/>
        <end position="709"/>
    </location>
</feature>
<keyword evidence="11" id="KW-1185">Reference proteome</keyword>
<comment type="catalytic activity">
    <reaction evidence="1">
        <text>Hydrolysis of Pro-|-Xaa &gt;&gt; Ala-|-Xaa in oligopeptides.</text>
        <dbReference type="EC" id="3.4.21.26"/>
    </reaction>
</comment>
<evidence type="ECO:0000259" key="8">
    <source>
        <dbReference type="Pfam" id="PF00326"/>
    </source>
</evidence>
<keyword evidence="4" id="KW-0645">Protease</keyword>
<dbReference type="InterPro" id="IPR051167">
    <property type="entry name" value="Prolyl_oligopep/macrocyclase"/>
</dbReference>
<dbReference type="EC" id="3.4.21.26" evidence="3"/>
<evidence type="ECO:0000256" key="1">
    <source>
        <dbReference type="ARBA" id="ARBA00001070"/>
    </source>
</evidence>
<feature type="domain" description="Peptidase S9A N-terminal" evidence="9">
    <location>
        <begin position="34"/>
        <end position="437"/>
    </location>
</feature>
<dbReference type="InterPro" id="IPR002471">
    <property type="entry name" value="Pept_S9_AS"/>
</dbReference>
<comment type="similarity">
    <text evidence="2">Belongs to the peptidase S9A family.</text>
</comment>
<reference evidence="11" key="1">
    <citation type="journal article" date="2019" name="Int. J. Syst. Evol. Microbiol.">
        <title>The Global Catalogue of Microorganisms (GCM) 10K type strain sequencing project: providing services to taxonomists for standard genome sequencing and annotation.</title>
        <authorList>
            <consortium name="The Broad Institute Genomics Platform"/>
            <consortium name="The Broad Institute Genome Sequencing Center for Infectious Disease"/>
            <person name="Wu L."/>
            <person name="Ma J."/>
        </authorList>
    </citation>
    <scope>NUCLEOTIDE SEQUENCE [LARGE SCALE GENOMIC DNA]</scope>
    <source>
        <strain evidence="11">KCTC 42986</strain>
    </source>
</reference>
<dbReference type="InterPro" id="IPR023302">
    <property type="entry name" value="Pept_S9A_N"/>
</dbReference>
<feature type="signal peptide" evidence="7">
    <location>
        <begin position="1"/>
        <end position="20"/>
    </location>
</feature>
<evidence type="ECO:0000313" key="11">
    <source>
        <dbReference type="Proteomes" id="UP001595530"/>
    </source>
</evidence>
<evidence type="ECO:0000256" key="6">
    <source>
        <dbReference type="ARBA" id="ARBA00022825"/>
    </source>
</evidence>
<accession>A0ABV7EX19</accession>
<comment type="caution">
    <text evidence="10">The sequence shown here is derived from an EMBL/GenBank/DDBJ whole genome shotgun (WGS) entry which is preliminary data.</text>
</comment>
<sequence>MHIKHALALGAIVASGGTFAAQCSPGAPAFVYPISKRVAQTDDYHGVKVADPYRWLEDGNSDDTKAWIAAQSKFTQDFLGQIPARDAIRKRLTTLWNYERFGVPFKEGGRYFYSRNDGLQNQAVLYTAQYLNGTPRVLLDPNTLSTDGTVALAGTKVSPNGKYLAYGTAASGSDWNEWRVRDIDTGKDTTDHLQWVKFSDASWLRDSSGFFYSRYDAPQESTKLADVNYFQKLYFHKIGTPQQDDVLIYDRPDHKEWGFGGQVTDDGRYLIINISQGTERKNRVYYKDLSVKNAPVLALLDDFDASYAFIDNDGSLFLFRTDRNAAKGSIIALDIRQQTQAHWRTIVPEALETLQSANVIDHKLVIDYLKDARSQVKVFALNGKLLREIALPGIGSASGFGGKRSDKETFYSFTGYTTPSTIYRYDVRSGRSSIVRQPKVDFDPNGFETRQVFFTSKDGTKVPMFVVSKKGIQLDGSNPTYLYGYGGFNISLTPGFSVANLAWMEMGGVYAVPNLRGGGEYGKAWHEAGTKLHKQNVFDDFIGAAEWLIANKYTSPQKLAIGGGSNGGLLVGATMVQRPDLFAAAIPAVGVMDMLRFHKFTIGWGWTPDYGSSDNADEFKALYAYSPLHNLKPGICYPATMVTTADHDDRVVPAHSFKFAATEQAAQAGPAPVLIRIDIKAGHGAGKPTSKQIEEVADRWGFLTKELNMSVAGTVDASAVGKLIPAVN</sequence>
<dbReference type="Gene3D" id="2.130.10.120">
    <property type="entry name" value="Prolyl oligopeptidase, N-terminal domain"/>
    <property type="match status" value="1"/>
</dbReference>
<evidence type="ECO:0000256" key="4">
    <source>
        <dbReference type="ARBA" id="ARBA00022670"/>
    </source>
</evidence>
<dbReference type="Proteomes" id="UP001595530">
    <property type="component" value="Unassembled WGS sequence"/>
</dbReference>
<evidence type="ECO:0000313" key="10">
    <source>
        <dbReference type="EMBL" id="MFC3107313.1"/>
    </source>
</evidence>
<dbReference type="Pfam" id="PF00326">
    <property type="entry name" value="Peptidase_S9"/>
    <property type="match status" value="1"/>
</dbReference>